<evidence type="ECO:0000256" key="9">
    <source>
        <dbReference type="SAM" id="Phobius"/>
    </source>
</evidence>
<gene>
    <name evidence="11" type="ORF">P3X46_024684</name>
</gene>
<feature type="transmembrane region" description="Helical" evidence="9">
    <location>
        <begin position="561"/>
        <end position="578"/>
    </location>
</feature>
<organism evidence="11 12">
    <name type="scientific">Hevea brasiliensis</name>
    <name type="common">Para rubber tree</name>
    <name type="synonym">Siphonia brasiliensis</name>
    <dbReference type="NCBI Taxonomy" id="3981"/>
    <lineage>
        <taxon>Eukaryota</taxon>
        <taxon>Viridiplantae</taxon>
        <taxon>Streptophyta</taxon>
        <taxon>Embryophyta</taxon>
        <taxon>Tracheophyta</taxon>
        <taxon>Spermatophyta</taxon>
        <taxon>Magnoliopsida</taxon>
        <taxon>eudicotyledons</taxon>
        <taxon>Gunneridae</taxon>
        <taxon>Pentapetalae</taxon>
        <taxon>rosids</taxon>
        <taxon>fabids</taxon>
        <taxon>Malpighiales</taxon>
        <taxon>Euphorbiaceae</taxon>
        <taxon>Crotonoideae</taxon>
        <taxon>Micrandreae</taxon>
        <taxon>Hevea</taxon>
    </lineage>
</organism>
<feature type="transmembrane region" description="Helical" evidence="9">
    <location>
        <begin position="528"/>
        <end position="555"/>
    </location>
</feature>
<dbReference type="PROSITE" id="PS50088">
    <property type="entry name" value="ANK_REPEAT"/>
    <property type="match status" value="2"/>
</dbReference>
<dbReference type="PANTHER" id="PTHR24186:SF50">
    <property type="entry name" value="ANKYRIN REPEAT-CONTAINING PROTEIN ITN1-LIKE ISOFORM X1"/>
    <property type="match status" value="1"/>
</dbReference>
<dbReference type="Proteomes" id="UP001174677">
    <property type="component" value="Chromosome 14"/>
</dbReference>
<evidence type="ECO:0000313" key="12">
    <source>
        <dbReference type="Proteomes" id="UP001174677"/>
    </source>
</evidence>
<dbReference type="PROSITE" id="PS50297">
    <property type="entry name" value="ANK_REP_REGION"/>
    <property type="match status" value="2"/>
</dbReference>
<keyword evidence="3" id="KW-0677">Repeat</keyword>
<dbReference type="SMART" id="SM00248">
    <property type="entry name" value="ANK"/>
    <property type="match status" value="8"/>
</dbReference>
<evidence type="ECO:0000256" key="8">
    <source>
        <dbReference type="SAM" id="MobiDB-lite"/>
    </source>
</evidence>
<dbReference type="SUPFAM" id="SSF48403">
    <property type="entry name" value="Ankyrin repeat"/>
    <property type="match status" value="1"/>
</dbReference>
<evidence type="ECO:0000256" key="3">
    <source>
        <dbReference type="ARBA" id="ARBA00022737"/>
    </source>
</evidence>
<sequence length="605" mass="67132">MDSSNSQDVPAGTRNFDDPPAQTEIISCMDPNLLRAAAEGNISPFNGYDQPLDLLLTPNKNTVLHIYISARANAANSFEFMCEILQKCPSLLDQANIRDETSLHFAARYGHDDIVEALIEHAEAQHDDLERGAAAVREMLRKMNTEKDTALHEAVRYNHLNVVRRLLTKEDVDYCYLANAAGESPLYLAAERGYGDILSEILETCTSPEYNGPNGRTALHEAAINNDAEMTRRILSKTNTDLTKKIDQQGWTPLHHASHFGHLSIVNLLLDADKSAAYIGDEDGKKTPLHIAASKGDRHVEVMKSIVSHCPDCCELVDDRGRNVLHFAVESYRSEGLRALLQNSFMSNLINQKDNEGNTPLHLLAALRFDCKTLMRHPLVDMKAINKENLTALDIVLATTDNVKVRLTRGGTIINLRRAGCKRSRRNKIIQEDDSKTMERVEGMISELKKAKDSHLIVATLIATVTFAAGFTIPGGYISDKGTAVLSKKAAFQVFLLSNGFALVFSTSVVLIQFMLAMQGNKRTFFQLFIWASWLTVIATISMVVAFTTGTYVVLPSSYRNITWIFIGSFLVSMLLILRASLPLSQVKTGDLGVGFIRKYTGRLK</sequence>
<keyword evidence="2 9" id="KW-0812">Transmembrane</keyword>
<comment type="caution">
    <text evidence="11">The sequence shown here is derived from an EMBL/GenBank/DDBJ whole genome shotgun (WGS) entry which is preliminary data.</text>
</comment>
<protein>
    <recommendedName>
        <fullName evidence="10">PGG domain-containing protein</fullName>
    </recommendedName>
</protein>
<feature type="region of interest" description="Disordered" evidence="8">
    <location>
        <begin position="1"/>
        <end position="21"/>
    </location>
</feature>
<evidence type="ECO:0000259" key="10">
    <source>
        <dbReference type="Pfam" id="PF13962"/>
    </source>
</evidence>
<keyword evidence="12" id="KW-1185">Reference proteome</keyword>
<dbReference type="Pfam" id="PF12796">
    <property type="entry name" value="Ank_2"/>
    <property type="match status" value="2"/>
</dbReference>
<dbReference type="Gene3D" id="1.25.40.20">
    <property type="entry name" value="Ankyrin repeat-containing domain"/>
    <property type="match status" value="3"/>
</dbReference>
<name>A0ABQ9L397_HEVBR</name>
<evidence type="ECO:0000313" key="11">
    <source>
        <dbReference type="EMBL" id="KAJ9159159.1"/>
    </source>
</evidence>
<accession>A0ABQ9L397</accession>
<dbReference type="Pfam" id="PF13637">
    <property type="entry name" value="Ank_4"/>
    <property type="match status" value="1"/>
</dbReference>
<proteinExistence type="predicted"/>
<reference evidence="11" key="1">
    <citation type="journal article" date="2023" name="Plant Biotechnol. J.">
        <title>Chromosome-level wild Hevea brasiliensis genome provides new tools for genomic-assisted breeding and valuable loci to elevate rubber yield.</title>
        <authorList>
            <person name="Cheng H."/>
            <person name="Song X."/>
            <person name="Hu Y."/>
            <person name="Wu T."/>
            <person name="Yang Q."/>
            <person name="An Z."/>
            <person name="Feng S."/>
            <person name="Deng Z."/>
            <person name="Wu W."/>
            <person name="Zeng X."/>
            <person name="Tu M."/>
            <person name="Wang X."/>
            <person name="Huang H."/>
        </authorList>
    </citation>
    <scope>NUCLEOTIDE SEQUENCE</scope>
    <source>
        <strain evidence="11">MT/VB/25A 57/8</strain>
    </source>
</reference>
<dbReference type="InterPro" id="IPR036770">
    <property type="entry name" value="Ankyrin_rpt-contain_sf"/>
</dbReference>
<dbReference type="InterPro" id="IPR026961">
    <property type="entry name" value="PGG_dom"/>
</dbReference>
<dbReference type="PANTHER" id="PTHR24186">
    <property type="entry name" value="PROTEIN PHOSPHATASE 1 REGULATORY SUBUNIT"/>
    <property type="match status" value="1"/>
</dbReference>
<keyword evidence="6 9" id="KW-0472">Membrane</keyword>
<dbReference type="InterPro" id="IPR002110">
    <property type="entry name" value="Ankyrin_rpt"/>
</dbReference>
<feature type="repeat" description="ANK" evidence="7">
    <location>
        <begin position="98"/>
        <end position="121"/>
    </location>
</feature>
<feature type="repeat" description="ANK" evidence="7">
    <location>
        <begin position="249"/>
        <end position="271"/>
    </location>
</feature>
<evidence type="ECO:0000256" key="5">
    <source>
        <dbReference type="ARBA" id="ARBA00023043"/>
    </source>
</evidence>
<evidence type="ECO:0000256" key="6">
    <source>
        <dbReference type="ARBA" id="ARBA00023136"/>
    </source>
</evidence>
<keyword evidence="5 7" id="KW-0040">ANK repeat</keyword>
<evidence type="ECO:0000256" key="7">
    <source>
        <dbReference type="PROSITE-ProRule" id="PRU00023"/>
    </source>
</evidence>
<comment type="subcellular location">
    <subcellularLocation>
        <location evidence="1">Membrane</location>
        <topology evidence="1">Multi-pass membrane protein</topology>
    </subcellularLocation>
</comment>
<dbReference type="Pfam" id="PF13962">
    <property type="entry name" value="PGG"/>
    <property type="match status" value="1"/>
</dbReference>
<feature type="transmembrane region" description="Helical" evidence="9">
    <location>
        <begin position="456"/>
        <end position="478"/>
    </location>
</feature>
<evidence type="ECO:0000256" key="2">
    <source>
        <dbReference type="ARBA" id="ARBA00022692"/>
    </source>
</evidence>
<evidence type="ECO:0000256" key="4">
    <source>
        <dbReference type="ARBA" id="ARBA00022989"/>
    </source>
</evidence>
<feature type="transmembrane region" description="Helical" evidence="9">
    <location>
        <begin position="490"/>
        <end position="516"/>
    </location>
</feature>
<keyword evidence="4 9" id="KW-1133">Transmembrane helix</keyword>
<evidence type="ECO:0000256" key="1">
    <source>
        <dbReference type="ARBA" id="ARBA00004141"/>
    </source>
</evidence>
<dbReference type="EMBL" id="JARPOI010000014">
    <property type="protein sequence ID" value="KAJ9159159.1"/>
    <property type="molecule type" value="Genomic_DNA"/>
</dbReference>
<feature type="domain" description="PGG" evidence="10">
    <location>
        <begin position="447"/>
        <end position="554"/>
    </location>
</feature>